<keyword evidence="1" id="KW-0547">Nucleotide-binding</keyword>
<comment type="caution">
    <text evidence="3">The sequence shown here is derived from an EMBL/GenBank/DDBJ whole genome shotgun (WGS) entry which is preliminary data.</text>
</comment>
<evidence type="ECO:0000256" key="1">
    <source>
        <dbReference type="PROSITE-ProRule" id="PRU00409"/>
    </source>
</evidence>
<reference evidence="3 4" key="1">
    <citation type="journal article" date="2022" name="Genome Biol. Evol.">
        <title>Host diet, physiology and behaviors set the stage for Lachnospiraceae cladogenesis.</title>
        <authorList>
            <person name="Vera-Ponce De Leon A."/>
            <person name="Schneider M."/>
            <person name="Jahnes B.C."/>
            <person name="Sadowski V."/>
            <person name="Camuy-Velez L.A."/>
            <person name="Duan J."/>
            <person name="Sabree Z.L."/>
        </authorList>
    </citation>
    <scope>NUCLEOTIDE SEQUENCE [LARGE SCALE GENOMIC DNA]</scope>
    <source>
        <strain evidence="3 4">PAL227</strain>
    </source>
</reference>
<proteinExistence type="predicted"/>
<accession>A0ABT1EHF5</accession>
<dbReference type="SUPFAM" id="SSF56784">
    <property type="entry name" value="HAD-like"/>
    <property type="match status" value="1"/>
</dbReference>
<dbReference type="RefSeq" id="WP_262069004.1">
    <property type="nucleotide sequence ID" value="NZ_JAMXOC010000009.1"/>
</dbReference>
<protein>
    <submittedName>
        <fullName evidence="3">ATP-grasp domain-containing protein</fullName>
    </submittedName>
</protein>
<feature type="domain" description="ATP-grasp" evidence="2">
    <location>
        <begin position="116"/>
        <end position="288"/>
    </location>
</feature>
<gene>
    <name evidence="3" type="ORF">NK118_07665</name>
</gene>
<evidence type="ECO:0000313" key="3">
    <source>
        <dbReference type="EMBL" id="MCP1110124.1"/>
    </source>
</evidence>
<evidence type="ECO:0000259" key="2">
    <source>
        <dbReference type="PROSITE" id="PS50975"/>
    </source>
</evidence>
<dbReference type="InterPro" id="IPR036412">
    <property type="entry name" value="HAD-like_sf"/>
</dbReference>
<keyword evidence="4" id="KW-1185">Reference proteome</keyword>
<dbReference type="PROSITE" id="PS50975">
    <property type="entry name" value="ATP_GRASP"/>
    <property type="match status" value="1"/>
</dbReference>
<dbReference type="InterPro" id="IPR013815">
    <property type="entry name" value="ATP_grasp_subdomain_1"/>
</dbReference>
<name>A0ABT1EHF5_9FIRM</name>
<keyword evidence="1" id="KW-0067">ATP-binding</keyword>
<evidence type="ECO:0000313" key="4">
    <source>
        <dbReference type="Proteomes" id="UP001523565"/>
    </source>
</evidence>
<dbReference type="Pfam" id="PF15632">
    <property type="entry name" value="ATPgrasp_Ter"/>
    <property type="match status" value="1"/>
</dbReference>
<dbReference type="Gene3D" id="3.30.470.20">
    <property type="entry name" value="ATP-grasp fold, B domain"/>
    <property type="match status" value="1"/>
</dbReference>
<dbReference type="SUPFAM" id="SSF56059">
    <property type="entry name" value="Glutathione synthetase ATP-binding domain-like"/>
    <property type="match status" value="1"/>
</dbReference>
<dbReference type="Gene3D" id="3.40.50.20">
    <property type="match status" value="1"/>
</dbReference>
<sequence length="433" mass="50139">MNNRSKEAIKIMIFPAGSEVGLEINNALKYCKNIEVWGATSVDDHTKFIYEHVSPQLPYVTDASFIYELNKVLENLKIDFLYPANDEVQYILTKAAEDICTRVVTSPLKTIEICRDKLLTYNFFSTESFIPRMFTSKVEGKEFPIFIKPRIGHSSIGARRVESREELEQLVDKDSYLLAEYLPGEEYTVDCFTGSNGEIAFVQPRVRKRTRIGISVRSKKTALDVELLDIAKTINRKLVFIGAWFFQVRKDTNGDYKLLEISARIPGTMGLSRNQGVNFPLLTIYEILGITLDINCNDYDIEVDRAFISRYQIEHYYNAIYVDFDDTLVIRDRPNVLLIAVLYQAKTQGKEIYLLTKHDGDIQKTLEKHAIAQELFTEIIQIERSDKKCRYIKKKNAIFIDDSFSERKEIREIHGIPTFDVDMIESLLDWNFF</sequence>
<dbReference type="Gene3D" id="3.30.1490.20">
    <property type="entry name" value="ATP-grasp fold, A domain"/>
    <property type="match status" value="1"/>
</dbReference>
<dbReference type="Proteomes" id="UP001523565">
    <property type="component" value="Unassembled WGS sequence"/>
</dbReference>
<organism evidence="3 4">
    <name type="scientific">Ohessyouella blattaphilus</name>
    <dbReference type="NCBI Taxonomy" id="2949333"/>
    <lineage>
        <taxon>Bacteria</taxon>
        <taxon>Bacillati</taxon>
        <taxon>Bacillota</taxon>
        <taxon>Clostridia</taxon>
        <taxon>Lachnospirales</taxon>
        <taxon>Lachnospiraceae</taxon>
        <taxon>Ohessyouella</taxon>
    </lineage>
</organism>
<dbReference type="EMBL" id="JAMZFV010000009">
    <property type="protein sequence ID" value="MCP1110124.1"/>
    <property type="molecule type" value="Genomic_DNA"/>
</dbReference>
<dbReference type="InterPro" id="IPR011761">
    <property type="entry name" value="ATP-grasp"/>
</dbReference>